<evidence type="ECO:0000256" key="1">
    <source>
        <dbReference type="ARBA" id="ARBA00001933"/>
    </source>
</evidence>
<dbReference type="InterPro" id="IPR015424">
    <property type="entry name" value="PyrdxlP-dep_Trfase"/>
</dbReference>
<gene>
    <name evidence="6" type="ORF">IRI77_17145</name>
</gene>
<dbReference type="GO" id="GO:0030170">
    <property type="term" value="F:pyridoxal phosphate binding"/>
    <property type="evidence" value="ECO:0007669"/>
    <property type="project" value="InterPro"/>
</dbReference>
<dbReference type="EMBL" id="CP063849">
    <property type="protein sequence ID" value="QOY91603.1"/>
    <property type="molecule type" value="Genomic_DNA"/>
</dbReference>
<keyword evidence="3 6" id="KW-0808">Transferase</keyword>
<evidence type="ECO:0000256" key="2">
    <source>
        <dbReference type="ARBA" id="ARBA00022576"/>
    </source>
</evidence>
<evidence type="ECO:0000313" key="7">
    <source>
        <dbReference type="Proteomes" id="UP000593892"/>
    </source>
</evidence>
<dbReference type="AlphaFoldDB" id="A0A7S7NXH7"/>
<dbReference type="Pfam" id="PF00155">
    <property type="entry name" value="Aminotran_1_2"/>
    <property type="match status" value="1"/>
</dbReference>
<evidence type="ECO:0000259" key="5">
    <source>
        <dbReference type="Pfam" id="PF00155"/>
    </source>
</evidence>
<dbReference type="InterPro" id="IPR015421">
    <property type="entry name" value="PyrdxlP-dep_Trfase_major"/>
</dbReference>
<proteinExistence type="predicted"/>
<accession>A0A7S7NXH7</accession>
<name>A0A7S7NXH7_PALFE</name>
<dbReference type="KEGG" id="pfer:IRI77_17145"/>
<organism evidence="6 7">
    <name type="scientific">Paludibaculum fermentans</name>
    <dbReference type="NCBI Taxonomy" id="1473598"/>
    <lineage>
        <taxon>Bacteria</taxon>
        <taxon>Pseudomonadati</taxon>
        <taxon>Acidobacteriota</taxon>
        <taxon>Terriglobia</taxon>
        <taxon>Bryobacterales</taxon>
        <taxon>Bryobacteraceae</taxon>
        <taxon>Paludibaculum</taxon>
    </lineage>
</organism>
<dbReference type="Gene3D" id="3.40.640.10">
    <property type="entry name" value="Type I PLP-dependent aspartate aminotransferase-like (Major domain)"/>
    <property type="match status" value="1"/>
</dbReference>
<reference evidence="6 7" key="1">
    <citation type="submission" date="2020-10" db="EMBL/GenBank/DDBJ databases">
        <title>Complete genome sequence of Paludibaculum fermentans P105T, a facultatively anaerobic acidobacterium capable of dissimilatory Fe(III) reduction.</title>
        <authorList>
            <person name="Dedysh S.N."/>
            <person name="Beletsky A.V."/>
            <person name="Kulichevskaya I.S."/>
            <person name="Mardanov A.V."/>
            <person name="Ravin N.V."/>
        </authorList>
    </citation>
    <scope>NUCLEOTIDE SEQUENCE [LARGE SCALE GENOMIC DNA]</scope>
    <source>
        <strain evidence="6 7">P105</strain>
    </source>
</reference>
<sequence>MRLSSYGQASTSPAPVSRMMAEFSHDFRDGVDINLGIGYVNEQTIPVAGLREAMEAVAADGRKYRQAFNYGSPAGSANLIASLRNFLIGHGVGGLTESSLAGKRLAIGACGATSILDALGDVLPQGIVITSDPMYYIYAEAMERRGFEILAVPEDAEGPSLEVLREKLNGLGPRADRISFFYFVTVNNPSCTLLSNRRRRALLEVAEEVSQAQHRKIPIIYDLAYELLLHDPAVEPFKSVLPLDSSGIAFEIGTLSKILAPALRIGYILGPDGPLMNALVQKTSDTGFSAPLFVQEMASYLLGHKIEEQLSQVNAGYRQKARAVLAGIAEHLGPSIEECRGGSAGFYFYLTFHEVETHPKSAFFQFLTRTTGEPEVDQLAGSKRPRVLYIPGEYCVHSRGDLAVKGRRQLRLSYGFEDAPRIVEALSLMRAAVEYAKSSRQVVCPG</sequence>
<feature type="domain" description="Aminotransferase class I/classII large" evidence="5">
    <location>
        <begin position="33"/>
        <end position="355"/>
    </location>
</feature>
<dbReference type="InterPro" id="IPR015422">
    <property type="entry name" value="PyrdxlP-dep_Trfase_small"/>
</dbReference>
<evidence type="ECO:0000256" key="3">
    <source>
        <dbReference type="ARBA" id="ARBA00022679"/>
    </source>
</evidence>
<dbReference type="Gene3D" id="3.90.1150.10">
    <property type="entry name" value="Aspartate Aminotransferase, domain 1"/>
    <property type="match status" value="1"/>
</dbReference>
<comment type="cofactor">
    <cofactor evidence="1">
        <name>pyridoxal 5'-phosphate</name>
        <dbReference type="ChEBI" id="CHEBI:597326"/>
    </cofactor>
</comment>
<protein>
    <submittedName>
        <fullName evidence="6">Pyridoxal phosphate-dependent aminotransferase</fullName>
    </submittedName>
</protein>
<keyword evidence="4" id="KW-0663">Pyridoxal phosphate</keyword>
<dbReference type="GO" id="GO:0008483">
    <property type="term" value="F:transaminase activity"/>
    <property type="evidence" value="ECO:0007669"/>
    <property type="project" value="UniProtKB-KW"/>
</dbReference>
<dbReference type="Proteomes" id="UP000593892">
    <property type="component" value="Chromosome"/>
</dbReference>
<dbReference type="InterPro" id="IPR050859">
    <property type="entry name" value="Class-I_PLP-dep_aminotransf"/>
</dbReference>
<dbReference type="RefSeq" id="WP_194453257.1">
    <property type="nucleotide sequence ID" value="NZ_CP063849.1"/>
</dbReference>
<dbReference type="GO" id="GO:1901605">
    <property type="term" value="P:alpha-amino acid metabolic process"/>
    <property type="evidence" value="ECO:0007669"/>
    <property type="project" value="TreeGrafter"/>
</dbReference>
<dbReference type="CDD" id="cd00609">
    <property type="entry name" value="AAT_like"/>
    <property type="match status" value="1"/>
</dbReference>
<dbReference type="InterPro" id="IPR004839">
    <property type="entry name" value="Aminotransferase_I/II_large"/>
</dbReference>
<keyword evidence="2 6" id="KW-0032">Aminotransferase</keyword>
<evidence type="ECO:0000256" key="4">
    <source>
        <dbReference type="ARBA" id="ARBA00022898"/>
    </source>
</evidence>
<dbReference type="SUPFAM" id="SSF53383">
    <property type="entry name" value="PLP-dependent transferases"/>
    <property type="match status" value="1"/>
</dbReference>
<evidence type="ECO:0000313" key="6">
    <source>
        <dbReference type="EMBL" id="QOY91603.1"/>
    </source>
</evidence>
<keyword evidence="7" id="KW-1185">Reference proteome</keyword>
<dbReference type="PANTHER" id="PTHR42790">
    <property type="entry name" value="AMINOTRANSFERASE"/>
    <property type="match status" value="1"/>
</dbReference>
<dbReference type="PANTHER" id="PTHR42790:SF19">
    <property type="entry name" value="KYNURENINE_ALPHA-AMINOADIPATE AMINOTRANSFERASE, MITOCHONDRIAL"/>
    <property type="match status" value="1"/>
</dbReference>